<organism evidence="2 3">
    <name type="scientific">Senna tora</name>
    <dbReference type="NCBI Taxonomy" id="362788"/>
    <lineage>
        <taxon>Eukaryota</taxon>
        <taxon>Viridiplantae</taxon>
        <taxon>Streptophyta</taxon>
        <taxon>Embryophyta</taxon>
        <taxon>Tracheophyta</taxon>
        <taxon>Spermatophyta</taxon>
        <taxon>Magnoliopsida</taxon>
        <taxon>eudicotyledons</taxon>
        <taxon>Gunneridae</taxon>
        <taxon>Pentapetalae</taxon>
        <taxon>rosids</taxon>
        <taxon>fabids</taxon>
        <taxon>Fabales</taxon>
        <taxon>Fabaceae</taxon>
        <taxon>Caesalpinioideae</taxon>
        <taxon>Cassia clade</taxon>
        <taxon>Senna</taxon>
    </lineage>
</organism>
<accession>A0A835CFR8</accession>
<keyword evidence="3" id="KW-1185">Reference proteome</keyword>
<dbReference type="Proteomes" id="UP000634136">
    <property type="component" value="Unassembled WGS sequence"/>
</dbReference>
<gene>
    <name evidence="2" type="ORF">G2W53_008378</name>
</gene>
<feature type="region of interest" description="Disordered" evidence="1">
    <location>
        <begin position="1"/>
        <end position="31"/>
    </location>
</feature>
<name>A0A835CFR8_9FABA</name>
<evidence type="ECO:0000313" key="2">
    <source>
        <dbReference type="EMBL" id="KAF7839896.1"/>
    </source>
</evidence>
<dbReference type="EMBL" id="JAAIUW010000003">
    <property type="protein sequence ID" value="KAF7839896.1"/>
    <property type="molecule type" value="Genomic_DNA"/>
</dbReference>
<protein>
    <submittedName>
        <fullName evidence="2">Uncharacterized protein</fullName>
    </submittedName>
</protein>
<evidence type="ECO:0000313" key="3">
    <source>
        <dbReference type="Proteomes" id="UP000634136"/>
    </source>
</evidence>
<feature type="compositionally biased region" description="Basic and acidic residues" evidence="1">
    <location>
        <begin position="12"/>
        <end position="24"/>
    </location>
</feature>
<reference evidence="2" key="1">
    <citation type="submission" date="2020-09" db="EMBL/GenBank/DDBJ databases">
        <title>Genome-Enabled Discovery of Anthraquinone Biosynthesis in Senna tora.</title>
        <authorList>
            <person name="Kang S.-H."/>
            <person name="Pandey R.P."/>
            <person name="Lee C.-M."/>
            <person name="Sim J.-S."/>
            <person name="Jeong J.-T."/>
            <person name="Choi B.-S."/>
            <person name="Jung M."/>
            <person name="Ginzburg D."/>
            <person name="Zhao K."/>
            <person name="Won S.Y."/>
            <person name="Oh T.-J."/>
            <person name="Yu Y."/>
            <person name="Kim N.-H."/>
            <person name="Lee O.R."/>
            <person name="Lee T.-H."/>
            <person name="Bashyal P."/>
            <person name="Kim T.-S."/>
            <person name="Lee W.-H."/>
            <person name="Kawkins C."/>
            <person name="Kim C.-K."/>
            <person name="Kim J.S."/>
            <person name="Ahn B.O."/>
            <person name="Rhee S.Y."/>
            <person name="Sohng J.K."/>
        </authorList>
    </citation>
    <scope>NUCLEOTIDE SEQUENCE</scope>
    <source>
        <tissue evidence="2">Leaf</tissue>
    </source>
</reference>
<evidence type="ECO:0000256" key="1">
    <source>
        <dbReference type="SAM" id="MobiDB-lite"/>
    </source>
</evidence>
<proteinExistence type="predicted"/>
<dbReference type="AlphaFoldDB" id="A0A835CFR8"/>
<sequence length="112" mass="12133">MTAAAVQRRCIRRDGDGSGGERRNHGSFHPQTQNLVVDGVVAAASSSSSHDYFCSKAWPLLPIPIVIINAPNNNKNNSKGVGWVSAFGFRQGSFYSQIVQQQLFQDEGLGIV</sequence>
<comment type="caution">
    <text evidence="2">The sequence shown here is derived from an EMBL/GenBank/DDBJ whole genome shotgun (WGS) entry which is preliminary data.</text>
</comment>